<name>A0AAN9QRT5_CANGL</name>
<dbReference type="EMBL" id="JAYMYQ010000003">
    <property type="protein sequence ID" value="KAK7345497.1"/>
    <property type="molecule type" value="Genomic_DNA"/>
</dbReference>
<protein>
    <submittedName>
        <fullName evidence="1">Uncharacterized protein</fullName>
    </submittedName>
</protein>
<organism evidence="1 2">
    <name type="scientific">Canavalia gladiata</name>
    <name type="common">Sword bean</name>
    <name type="synonym">Dolichos gladiatus</name>
    <dbReference type="NCBI Taxonomy" id="3824"/>
    <lineage>
        <taxon>Eukaryota</taxon>
        <taxon>Viridiplantae</taxon>
        <taxon>Streptophyta</taxon>
        <taxon>Embryophyta</taxon>
        <taxon>Tracheophyta</taxon>
        <taxon>Spermatophyta</taxon>
        <taxon>Magnoliopsida</taxon>
        <taxon>eudicotyledons</taxon>
        <taxon>Gunneridae</taxon>
        <taxon>Pentapetalae</taxon>
        <taxon>rosids</taxon>
        <taxon>fabids</taxon>
        <taxon>Fabales</taxon>
        <taxon>Fabaceae</taxon>
        <taxon>Papilionoideae</taxon>
        <taxon>50 kb inversion clade</taxon>
        <taxon>NPAAA clade</taxon>
        <taxon>indigoferoid/millettioid clade</taxon>
        <taxon>Phaseoleae</taxon>
        <taxon>Canavalia</taxon>
    </lineage>
</organism>
<accession>A0AAN9QRT5</accession>
<dbReference type="AlphaFoldDB" id="A0AAN9QRT5"/>
<proteinExistence type="predicted"/>
<comment type="caution">
    <text evidence="1">The sequence shown here is derived from an EMBL/GenBank/DDBJ whole genome shotgun (WGS) entry which is preliminary data.</text>
</comment>
<reference evidence="1 2" key="1">
    <citation type="submission" date="2024-01" db="EMBL/GenBank/DDBJ databases">
        <title>The genomes of 5 underutilized Papilionoideae crops provide insights into root nodulation and disease resistanc.</title>
        <authorList>
            <person name="Jiang F."/>
        </authorList>
    </citation>
    <scope>NUCLEOTIDE SEQUENCE [LARGE SCALE GENOMIC DNA]</scope>
    <source>
        <strain evidence="1">LVBAO_FW01</strain>
        <tissue evidence="1">Leaves</tissue>
    </source>
</reference>
<dbReference type="Proteomes" id="UP001367508">
    <property type="component" value="Unassembled WGS sequence"/>
</dbReference>
<evidence type="ECO:0000313" key="2">
    <source>
        <dbReference type="Proteomes" id="UP001367508"/>
    </source>
</evidence>
<evidence type="ECO:0000313" key="1">
    <source>
        <dbReference type="EMBL" id="KAK7345497.1"/>
    </source>
</evidence>
<keyword evidence="2" id="KW-1185">Reference proteome</keyword>
<gene>
    <name evidence="1" type="ORF">VNO77_16101</name>
</gene>
<sequence>MLLSTSYYVKRWDSVEKSAPGMVEEHGALCYVQAHSTEHLEMDFIESNEKFEINSLLKKRWYIIVWKAVCNLAMYCTKQRCLLLCSDMRNDENCSNLLVNNLGKDSDFGWMMGFHHRILFLTPLSTTQPVH</sequence>